<dbReference type="InterPro" id="IPR007460">
    <property type="entry name" value="BrnT_toxin"/>
</dbReference>
<proteinExistence type="predicted"/>
<dbReference type="RefSeq" id="WP_006682805.1">
    <property type="nucleotide sequence ID" value="NZ_CAFB01000044.1"/>
</dbReference>
<dbReference type="OrthoDB" id="9798158at2"/>
<evidence type="ECO:0008006" key="3">
    <source>
        <dbReference type="Google" id="ProtNLM"/>
    </source>
</evidence>
<evidence type="ECO:0000313" key="1">
    <source>
        <dbReference type="EMBL" id="CCD29643.1"/>
    </source>
</evidence>
<sequence length="97" mass="11414">MLIRFEWDEAKSQSNQRKHGVSFEEACQVFRDPLHVSVQDRIEGSEQRWQTLGLVQDRPLLLVAHTLRDQEGTEIVRIISARKATPIERRRYEQENG</sequence>
<organism evidence="1 2">
    <name type="scientific">Candidatus Glomeribacter gigasporarum BEG34</name>
    <dbReference type="NCBI Taxonomy" id="1070319"/>
    <lineage>
        <taxon>Bacteria</taxon>
        <taxon>Pseudomonadati</taxon>
        <taxon>Pseudomonadota</taxon>
        <taxon>Betaproteobacteria</taxon>
        <taxon>Burkholderiales</taxon>
        <taxon>Burkholderiaceae</taxon>
        <taxon>Candidatus Glomeribacter</taxon>
    </lineage>
</organism>
<accession>G2JA44</accession>
<dbReference type="eggNOG" id="COG2929">
    <property type="taxonomic scope" value="Bacteria"/>
</dbReference>
<keyword evidence="2" id="KW-1185">Reference proteome</keyword>
<dbReference type="EMBL" id="CAFB01000044">
    <property type="protein sequence ID" value="CCD29643.1"/>
    <property type="molecule type" value="Genomic_DNA"/>
</dbReference>
<gene>
    <name evidence="1" type="ORF">CAGGBEG34_270054</name>
</gene>
<dbReference type="InterPro" id="IPR038573">
    <property type="entry name" value="BrnT_sf"/>
</dbReference>
<comment type="caution">
    <text evidence="1">The sequence shown here is derived from an EMBL/GenBank/DDBJ whole genome shotgun (WGS) entry which is preliminary data.</text>
</comment>
<reference evidence="1 2" key="1">
    <citation type="submission" date="2011-08" db="EMBL/GenBank/DDBJ databases">
        <title>The genome of the obligate endobacterium of an arbuscular mycorrhizal fungus reveals an interphylum network of nutritional interactions.</title>
        <authorList>
            <person name="Ghignone S."/>
            <person name="Salvioli A."/>
            <person name="Anca I."/>
            <person name="Lumini E."/>
            <person name="Ortu G."/>
            <person name="Petiti L."/>
            <person name="Cruveiller S."/>
            <person name="Bianciotto V."/>
            <person name="Piffanelli P."/>
            <person name="Lanfranco L."/>
            <person name="Bonfante P."/>
        </authorList>
    </citation>
    <scope>NUCLEOTIDE SEQUENCE [LARGE SCALE GENOMIC DNA]</scope>
    <source>
        <strain evidence="1 2">BEG34</strain>
    </source>
</reference>
<protein>
    <recommendedName>
        <fullName evidence="3">BrnT family toxin</fullName>
    </recommendedName>
</protein>
<dbReference type="Gene3D" id="3.10.450.530">
    <property type="entry name" value="Ribonuclease toxin, BrnT, of type II toxin-antitoxin system"/>
    <property type="match status" value="1"/>
</dbReference>
<evidence type="ECO:0000313" key="2">
    <source>
        <dbReference type="Proteomes" id="UP000054051"/>
    </source>
</evidence>
<dbReference type="Pfam" id="PF04365">
    <property type="entry name" value="BrnT_toxin"/>
    <property type="match status" value="1"/>
</dbReference>
<dbReference type="Proteomes" id="UP000054051">
    <property type="component" value="Unassembled WGS sequence"/>
</dbReference>
<name>G2JA44_9BURK</name>
<dbReference type="STRING" id="1070319.CAGGBEG34_270054"/>
<dbReference type="AlphaFoldDB" id="G2JA44"/>